<dbReference type="SUPFAM" id="SSF53448">
    <property type="entry name" value="Nucleotide-diphospho-sugar transferases"/>
    <property type="match status" value="1"/>
</dbReference>
<dbReference type="RefSeq" id="WP_148597988.1">
    <property type="nucleotide sequence ID" value="NZ_CP042997.1"/>
</dbReference>
<gene>
    <name evidence="1" type="ORF">OJF2_71570</name>
</gene>
<accession>A0A5B9WEB8</accession>
<organism evidence="1 2">
    <name type="scientific">Aquisphaera giovannonii</name>
    <dbReference type="NCBI Taxonomy" id="406548"/>
    <lineage>
        <taxon>Bacteria</taxon>
        <taxon>Pseudomonadati</taxon>
        <taxon>Planctomycetota</taxon>
        <taxon>Planctomycetia</taxon>
        <taxon>Isosphaerales</taxon>
        <taxon>Isosphaeraceae</taxon>
        <taxon>Aquisphaera</taxon>
    </lineage>
</organism>
<dbReference type="AlphaFoldDB" id="A0A5B9WEB8"/>
<evidence type="ECO:0008006" key="3">
    <source>
        <dbReference type="Google" id="ProtNLM"/>
    </source>
</evidence>
<proteinExistence type="predicted"/>
<dbReference type="Proteomes" id="UP000324233">
    <property type="component" value="Chromosome"/>
</dbReference>
<dbReference type="KEGG" id="agv:OJF2_71570"/>
<keyword evidence="2" id="KW-1185">Reference proteome</keyword>
<reference evidence="1 2" key="1">
    <citation type="submission" date="2019-08" db="EMBL/GenBank/DDBJ databases">
        <title>Deep-cultivation of Planctomycetes and their phenomic and genomic characterization uncovers novel biology.</title>
        <authorList>
            <person name="Wiegand S."/>
            <person name="Jogler M."/>
            <person name="Boedeker C."/>
            <person name="Pinto D."/>
            <person name="Vollmers J."/>
            <person name="Rivas-Marin E."/>
            <person name="Kohn T."/>
            <person name="Peeters S.H."/>
            <person name="Heuer A."/>
            <person name="Rast P."/>
            <person name="Oberbeckmann S."/>
            <person name="Bunk B."/>
            <person name="Jeske O."/>
            <person name="Meyerdierks A."/>
            <person name="Storesund J.E."/>
            <person name="Kallscheuer N."/>
            <person name="Luecker S."/>
            <person name="Lage O.M."/>
            <person name="Pohl T."/>
            <person name="Merkel B.J."/>
            <person name="Hornburger P."/>
            <person name="Mueller R.-W."/>
            <person name="Bruemmer F."/>
            <person name="Labrenz M."/>
            <person name="Spormann A.M."/>
            <person name="Op den Camp H."/>
            <person name="Overmann J."/>
            <person name="Amann R."/>
            <person name="Jetten M.S.M."/>
            <person name="Mascher T."/>
            <person name="Medema M.H."/>
            <person name="Devos D.P."/>
            <person name="Kaster A.-K."/>
            <person name="Ovreas L."/>
            <person name="Rohde M."/>
            <person name="Galperin M.Y."/>
            <person name="Jogler C."/>
        </authorList>
    </citation>
    <scope>NUCLEOTIDE SEQUENCE [LARGE SCALE GENOMIC DNA]</scope>
    <source>
        <strain evidence="1 2">OJF2</strain>
    </source>
</reference>
<evidence type="ECO:0000313" key="2">
    <source>
        <dbReference type="Proteomes" id="UP000324233"/>
    </source>
</evidence>
<sequence>MHEVACITTYFNPVGYRTRRENYRLFVESLEAQGVPLLTVELAFDDDPFELPASSSVLHLRGRSRLWMKERLINAAVSRLPDRCTACAWLDCDLLFGDAGWLPMLAERLEDADIVQLFGRVVHLPPGHRRYAGRSLGDDVGLVAQAAGAPDWLARRRAGELPFAVPGFAWAARRSLLSDAGLYDRSILGNGDSILADCLYDSTGLYHYSSMATAAMTEDADAWCRRVRQGRAPRIDHLPIDVYHLWHGSFEDRRYCARDEILLRHDFDPRRDLVLEGDLYEWGSDKPGLHADVAAYFSARREDGT</sequence>
<name>A0A5B9WEB8_9BACT</name>
<dbReference type="InterPro" id="IPR029044">
    <property type="entry name" value="Nucleotide-diphossugar_trans"/>
</dbReference>
<dbReference type="EMBL" id="CP042997">
    <property type="protein sequence ID" value="QEH38554.1"/>
    <property type="molecule type" value="Genomic_DNA"/>
</dbReference>
<evidence type="ECO:0000313" key="1">
    <source>
        <dbReference type="EMBL" id="QEH38554.1"/>
    </source>
</evidence>
<dbReference type="OrthoDB" id="7593663at2"/>
<protein>
    <recommendedName>
        <fullName evidence="3">Glycosyl transferase family 2</fullName>
    </recommendedName>
</protein>